<dbReference type="PANTHER" id="PTHR46496">
    <property type="match status" value="1"/>
</dbReference>
<evidence type="ECO:0000256" key="4">
    <source>
        <dbReference type="ARBA" id="ARBA00023002"/>
    </source>
</evidence>
<dbReference type="InterPro" id="IPR036188">
    <property type="entry name" value="FAD/NAD-bd_sf"/>
</dbReference>
<dbReference type="RefSeq" id="WP_211299670.1">
    <property type="nucleotide sequence ID" value="NZ_JADBEG010000001.1"/>
</dbReference>
<feature type="domain" description="FAD-binding" evidence="5">
    <location>
        <begin position="6"/>
        <end position="344"/>
    </location>
</feature>
<name>A0ABR9HWM0_9PSEU</name>
<keyword evidence="3" id="KW-0274">FAD</keyword>
<evidence type="ECO:0000313" key="6">
    <source>
        <dbReference type="EMBL" id="MBE1495305.1"/>
    </source>
</evidence>
<comment type="caution">
    <text evidence="6">The sequence shown here is derived from an EMBL/GenBank/DDBJ whole genome shotgun (WGS) entry which is preliminary data.</text>
</comment>
<evidence type="ECO:0000256" key="3">
    <source>
        <dbReference type="ARBA" id="ARBA00022827"/>
    </source>
</evidence>
<evidence type="ECO:0000259" key="5">
    <source>
        <dbReference type="Pfam" id="PF01494"/>
    </source>
</evidence>
<evidence type="ECO:0000256" key="2">
    <source>
        <dbReference type="ARBA" id="ARBA00022630"/>
    </source>
</evidence>
<accession>A0ABR9HWM0</accession>
<proteinExistence type="predicted"/>
<dbReference type="PANTHER" id="PTHR46496:SF1">
    <property type="entry name" value="ZEAXANTHIN EPOXIDASE, CHLOROPLASTIC"/>
    <property type="match status" value="1"/>
</dbReference>
<comment type="cofactor">
    <cofactor evidence="1">
        <name>FAD</name>
        <dbReference type="ChEBI" id="CHEBI:57692"/>
    </cofactor>
</comment>
<evidence type="ECO:0000256" key="1">
    <source>
        <dbReference type="ARBA" id="ARBA00001974"/>
    </source>
</evidence>
<dbReference type="Gene3D" id="3.50.50.60">
    <property type="entry name" value="FAD/NAD(P)-binding domain"/>
    <property type="match status" value="1"/>
</dbReference>
<dbReference type="PRINTS" id="PR00420">
    <property type="entry name" value="RNGMNOXGNASE"/>
</dbReference>
<organism evidence="6 7">
    <name type="scientific">Amycolatopsis lexingtonensis</name>
    <dbReference type="NCBI Taxonomy" id="218822"/>
    <lineage>
        <taxon>Bacteria</taxon>
        <taxon>Bacillati</taxon>
        <taxon>Actinomycetota</taxon>
        <taxon>Actinomycetes</taxon>
        <taxon>Pseudonocardiales</taxon>
        <taxon>Pseudonocardiaceae</taxon>
        <taxon>Amycolatopsis</taxon>
    </lineage>
</organism>
<dbReference type="InterPro" id="IPR002938">
    <property type="entry name" value="FAD-bd"/>
</dbReference>
<protein>
    <submittedName>
        <fullName evidence="6">2-polyprenyl-6-methoxyphenol hydroxylase-like FAD-dependent oxidoreductase</fullName>
    </submittedName>
</protein>
<keyword evidence="7" id="KW-1185">Reference proteome</keyword>
<keyword evidence="4" id="KW-0560">Oxidoreductase</keyword>
<dbReference type="SUPFAM" id="SSF51905">
    <property type="entry name" value="FAD/NAD(P)-binding domain"/>
    <property type="match status" value="1"/>
</dbReference>
<dbReference type="Proteomes" id="UP000631670">
    <property type="component" value="Unassembled WGS sequence"/>
</dbReference>
<dbReference type="EMBL" id="JADBEG010000001">
    <property type="protein sequence ID" value="MBE1495305.1"/>
    <property type="molecule type" value="Genomic_DNA"/>
</dbReference>
<evidence type="ECO:0000313" key="7">
    <source>
        <dbReference type="Proteomes" id="UP000631670"/>
    </source>
</evidence>
<keyword evidence="2" id="KW-0285">Flavoprotein</keyword>
<dbReference type="Pfam" id="PF01494">
    <property type="entry name" value="FAD_binding_3"/>
    <property type="match status" value="1"/>
</dbReference>
<gene>
    <name evidence="6" type="ORF">H4696_002405</name>
</gene>
<reference evidence="6 7" key="1">
    <citation type="submission" date="2020-10" db="EMBL/GenBank/DDBJ databases">
        <title>Sequencing the genomes of 1000 actinobacteria strains.</title>
        <authorList>
            <person name="Klenk H.-P."/>
        </authorList>
    </citation>
    <scope>NUCLEOTIDE SEQUENCE [LARGE SCALE GENOMIC DNA]</scope>
    <source>
        <strain evidence="6 7">DSM 44653</strain>
    </source>
</reference>
<sequence>MPAEHLKVIVLGAGIGGLALAAALKQCGIEAEVHERATSLRAEGSGLGMITNAITALASLGIDLDLARRGEVVTAFDIKDAQGGPIVRLPMPELGRELGAPSVCIGRNALHEALREAAGDVPVFLGKRAVRVESGVYGATVEFEDGSTARGDVVVGADGFNSVVRRQFAGADEPVLEPGYVCWLAITPFAHPALPKGAVAHYWGSGQRFGLLDIGGGDCYWWGTKNLPVAEARDWRGTREDLLALYAGWADEVTAAIAATPIENVIAVPARERVFLEKWGEGRVTLLGDAAHPMLTSLGQGAGMAVEDAVVLATTLARIGDDPVSALRRYEDQRRDRTRMVVEASRALSESEQLEDPELRRARDEQLRGTSFEELIASQRDLLTFPGVHV</sequence>